<dbReference type="GO" id="GO:0043022">
    <property type="term" value="F:ribosome binding"/>
    <property type="evidence" value="ECO:0007669"/>
    <property type="project" value="InterPro"/>
</dbReference>
<evidence type="ECO:0000256" key="3">
    <source>
        <dbReference type="ARBA" id="ARBA00022475"/>
    </source>
</evidence>
<dbReference type="PANTHER" id="PTHR35893:SF3">
    <property type="entry name" value="INNER MEMBRANE PROTEIN"/>
    <property type="match status" value="1"/>
</dbReference>
<keyword evidence="5" id="KW-0812">Transmembrane</keyword>
<sequence>MPRKSSSNAGQDELLQEFQALVKDTEKLLQQSADLTGDKAEDLRTQIHQSLSRARATMHNAEASVRERSKAAVDATESYVQTHPWQSMGIAAGVGMLLGMLITKR</sequence>
<dbReference type="STRING" id="437900.GCA_001940335_00857"/>
<evidence type="ECO:0000259" key="9">
    <source>
        <dbReference type="Pfam" id="PF19029"/>
    </source>
</evidence>
<dbReference type="Pfam" id="PF19029">
    <property type="entry name" value="DUF883_C"/>
    <property type="match status" value="1"/>
</dbReference>
<dbReference type="AlphaFoldDB" id="A0A1I6XRY1"/>
<protein>
    <submittedName>
        <fullName evidence="10">Uncharacterized protein</fullName>
    </submittedName>
</protein>
<dbReference type="InterPro" id="IPR043604">
    <property type="entry name" value="DUF883_N"/>
</dbReference>
<keyword evidence="7" id="KW-0472">Membrane</keyword>
<feature type="domain" description="DUF883" evidence="9">
    <location>
        <begin position="76"/>
        <end position="105"/>
    </location>
</feature>
<reference evidence="10" key="1">
    <citation type="submission" date="2019-02" db="EMBL/GenBank/DDBJ databases">
        <authorList>
            <consortium name="Genoscope - CEA"/>
            <person name="William W."/>
        </authorList>
    </citation>
    <scope>NUCLEOTIDE SEQUENCE [LARGE SCALE GENOMIC DNA]</scope>
    <source>
        <strain evidence="10">YSy11</strain>
    </source>
</reference>
<evidence type="ECO:0000259" key="8">
    <source>
        <dbReference type="Pfam" id="PF05957"/>
    </source>
</evidence>
<organism evidence="10">
    <name type="scientific">Pseudomonas marincola</name>
    <dbReference type="NCBI Taxonomy" id="437900"/>
    <lineage>
        <taxon>Bacteria</taxon>
        <taxon>Pseudomonadati</taxon>
        <taxon>Pseudomonadota</taxon>
        <taxon>Gammaproteobacteria</taxon>
        <taxon>Pseudomonadales</taxon>
        <taxon>Pseudomonadaceae</taxon>
        <taxon>Pseudomonas</taxon>
    </lineage>
</organism>
<evidence type="ECO:0000256" key="7">
    <source>
        <dbReference type="ARBA" id="ARBA00023136"/>
    </source>
</evidence>
<feature type="domain" description="DUF883" evidence="8">
    <location>
        <begin position="12"/>
        <end position="62"/>
    </location>
</feature>
<dbReference type="RefSeq" id="WP_069898973.1">
    <property type="nucleotide sequence ID" value="NZ_FPBC01000001.1"/>
</dbReference>
<keyword evidence="4" id="KW-0997">Cell inner membrane</keyword>
<keyword evidence="6" id="KW-1133">Transmembrane helix</keyword>
<dbReference type="EMBL" id="LR215729">
    <property type="protein sequence ID" value="VEV99510.1"/>
    <property type="molecule type" value="Genomic_DNA"/>
</dbReference>
<evidence type="ECO:0000256" key="6">
    <source>
        <dbReference type="ARBA" id="ARBA00022989"/>
    </source>
</evidence>
<proteinExistence type="inferred from homology"/>
<dbReference type="InterPro" id="IPR043605">
    <property type="entry name" value="DUF883_C"/>
</dbReference>
<comment type="similarity">
    <text evidence="2">Belongs to the ElaB/YgaM/YqjD family.</text>
</comment>
<dbReference type="InterPro" id="IPR010279">
    <property type="entry name" value="YqjD/ElaB"/>
</dbReference>
<accession>A0A1I6XRY1</accession>
<gene>
    <name evidence="10" type="ORF">PMYSY11_4467</name>
</gene>
<dbReference type="PANTHER" id="PTHR35893">
    <property type="entry name" value="INNER MEMBRANE PROTEIN-RELATED"/>
    <property type="match status" value="1"/>
</dbReference>
<keyword evidence="3" id="KW-1003">Cell membrane</keyword>
<evidence type="ECO:0000256" key="1">
    <source>
        <dbReference type="ARBA" id="ARBA00004377"/>
    </source>
</evidence>
<comment type="subcellular location">
    <subcellularLocation>
        <location evidence="1">Cell inner membrane</location>
        <topology evidence="1">Single-pass membrane protein</topology>
    </subcellularLocation>
</comment>
<dbReference type="GO" id="GO:0005886">
    <property type="term" value="C:plasma membrane"/>
    <property type="evidence" value="ECO:0007669"/>
    <property type="project" value="UniProtKB-SubCell"/>
</dbReference>
<dbReference type="Pfam" id="PF05957">
    <property type="entry name" value="DUF883"/>
    <property type="match status" value="1"/>
</dbReference>
<evidence type="ECO:0000313" key="10">
    <source>
        <dbReference type="EMBL" id="VEV99510.1"/>
    </source>
</evidence>
<evidence type="ECO:0000256" key="2">
    <source>
        <dbReference type="ARBA" id="ARBA00010423"/>
    </source>
</evidence>
<evidence type="ECO:0000256" key="5">
    <source>
        <dbReference type="ARBA" id="ARBA00022692"/>
    </source>
</evidence>
<evidence type="ECO:0000256" key="4">
    <source>
        <dbReference type="ARBA" id="ARBA00022519"/>
    </source>
</evidence>
<name>A0A1I6XRY1_9PSED</name>